<reference evidence="2" key="1">
    <citation type="submission" date="2016-10" db="EMBL/GenBank/DDBJ databases">
        <authorList>
            <person name="Varghese N."/>
            <person name="Submissions S."/>
        </authorList>
    </citation>
    <scope>NUCLEOTIDE SEQUENCE [LARGE SCALE GENOMIC DNA]</scope>
    <source>
        <strain evidence="2">CGMCC 1.7655</strain>
    </source>
</reference>
<gene>
    <name evidence="1" type="ORF">SAMN04487971_12330</name>
</gene>
<proteinExistence type="predicted"/>
<dbReference type="RefSeq" id="WP_139166775.1">
    <property type="nucleotide sequence ID" value="NZ_FNGE01000023.1"/>
</dbReference>
<keyword evidence="2" id="KW-1185">Reference proteome</keyword>
<evidence type="ECO:0000313" key="1">
    <source>
        <dbReference type="EMBL" id="SDL77361.1"/>
    </source>
</evidence>
<sequence length="300" mass="33252">MTTIPTSGDMLRAFSRTPMAAASRHVAEVLAGHIAYKRGYRGAPKGFSAHTMQELQQATGLSERAVRDALTELARLFGLVMIRRHHQRHFFRFTRIEIAQADELFDGEDARDDADLSAGVTGSPVPVTPYSKDNRINNLSQKIEVNSEANVHRTPWAELIRRFKQGTPAEKMDVQYLWNGFCGLNRRNGREHVPLAWLIGFLRKYPTTPSQASATPPKAPQTAPIRQQAAADAGAITLADLARAAPFSNHQWHRSDLIRRIGQPAYEARVAALIERYGGGRFAAELAVHGQAVRAGEITR</sequence>
<protein>
    <submittedName>
        <fullName evidence="1">Uncharacterized protein</fullName>
    </submittedName>
</protein>
<dbReference type="AlphaFoldDB" id="A0A1G9MTM4"/>
<dbReference type="Proteomes" id="UP000199555">
    <property type="component" value="Unassembled WGS sequence"/>
</dbReference>
<dbReference type="OrthoDB" id="7821079at2"/>
<name>A0A1G9MTM4_9RHOB</name>
<dbReference type="EMBL" id="FNGE01000023">
    <property type="protein sequence ID" value="SDL77361.1"/>
    <property type="molecule type" value="Genomic_DNA"/>
</dbReference>
<accession>A0A1G9MTM4</accession>
<evidence type="ECO:0000313" key="2">
    <source>
        <dbReference type="Proteomes" id="UP000199555"/>
    </source>
</evidence>
<organism evidence="1 2">
    <name type="scientific">Paracoccus chinensis</name>
    <dbReference type="NCBI Taxonomy" id="525640"/>
    <lineage>
        <taxon>Bacteria</taxon>
        <taxon>Pseudomonadati</taxon>
        <taxon>Pseudomonadota</taxon>
        <taxon>Alphaproteobacteria</taxon>
        <taxon>Rhodobacterales</taxon>
        <taxon>Paracoccaceae</taxon>
        <taxon>Paracoccus</taxon>
    </lineage>
</organism>